<proteinExistence type="predicted"/>
<keyword evidence="3" id="KW-1185">Reference proteome</keyword>
<dbReference type="Proteomes" id="UP000245207">
    <property type="component" value="Unassembled WGS sequence"/>
</dbReference>
<dbReference type="STRING" id="35608.A0A2U1NI74"/>
<dbReference type="PANTHER" id="PTHR47762:SF2">
    <property type="entry name" value="OS04G0640800 PROTEIN"/>
    <property type="match status" value="1"/>
</dbReference>
<evidence type="ECO:0000313" key="3">
    <source>
        <dbReference type="Proteomes" id="UP000245207"/>
    </source>
</evidence>
<dbReference type="PANTHER" id="PTHR47762">
    <property type="entry name" value="OSJNBB0079B02.4 PROTEIN"/>
    <property type="match status" value="1"/>
</dbReference>
<evidence type="ECO:0000256" key="1">
    <source>
        <dbReference type="SAM" id="MobiDB-lite"/>
    </source>
</evidence>
<evidence type="ECO:0000313" key="2">
    <source>
        <dbReference type="EMBL" id="PWA73209.1"/>
    </source>
</evidence>
<sequence>MVITKLSDNKGSEPVSHDSSASHLTTKPRDDLWSFDFDDEDDEFDLEEPGKALTEATTFASASKTKKPNTCLDTIEKCSPENQSDGNEQAPGEAWEGESYEYDKALNADITYLKFKKRFDVYPEQYFRFYDRATYTPAQSLR</sequence>
<name>A0A2U1NI74_ARTAN</name>
<dbReference type="EMBL" id="PKPP01002772">
    <property type="protein sequence ID" value="PWA73209.1"/>
    <property type="molecule type" value="Genomic_DNA"/>
</dbReference>
<dbReference type="OrthoDB" id="366284at2759"/>
<accession>A0A2U1NI74</accession>
<protein>
    <submittedName>
        <fullName evidence="2">Programmed cell death protein 2, C-terminal</fullName>
    </submittedName>
</protein>
<comment type="caution">
    <text evidence="2">The sequence shown here is derived from an EMBL/GenBank/DDBJ whole genome shotgun (WGS) entry which is preliminary data.</text>
</comment>
<gene>
    <name evidence="2" type="ORF">CTI12_AA262710</name>
</gene>
<dbReference type="AlphaFoldDB" id="A0A2U1NI74"/>
<feature type="region of interest" description="Disordered" evidence="1">
    <location>
        <begin position="1"/>
        <end position="32"/>
    </location>
</feature>
<organism evidence="2 3">
    <name type="scientific">Artemisia annua</name>
    <name type="common">Sweet wormwood</name>
    <dbReference type="NCBI Taxonomy" id="35608"/>
    <lineage>
        <taxon>Eukaryota</taxon>
        <taxon>Viridiplantae</taxon>
        <taxon>Streptophyta</taxon>
        <taxon>Embryophyta</taxon>
        <taxon>Tracheophyta</taxon>
        <taxon>Spermatophyta</taxon>
        <taxon>Magnoliopsida</taxon>
        <taxon>eudicotyledons</taxon>
        <taxon>Gunneridae</taxon>
        <taxon>Pentapetalae</taxon>
        <taxon>asterids</taxon>
        <taxon>campanulids</taxon>
        <taxon>Asterales</taxon>
        <taxon>Asteraceae</taxon>
        <taxon>Asteroideae</taxon>
        <taxon>Anthemideae</taxon>
        <taxon>Artemisiinae</taxon>
        <taxon>Artemisia</taxon>
    </lineage>
</organism>
<reference evidence="2 3" key="1">
    <citation type="journal article" date="2018" name="Mol. Plant">
        <title>The genome of Artemisia annua provides insight into the evolution of Asteraceae family and artemisinin biosynthesis.</title>
        <authorList>
            <person name="Shen Q."/>
            <person name="Zhang L."/>
            <person name="Liao Z."/>
            <person name="Wang S."/>
            <person name="Yan T."/>
            <person name="Shi P."/>
            <person name="Liu M."/>
            <person name="Fu X."/>
            <person name="Pan Q."/>
            <person name="Wang Y."/>
            <person name="Lv Z."/>
            <person name="Lu X."/>
            <person name="Zhang F."/>
            <person name="Jiang W."/>
            <person name="Ma Y."/>
            <person name="Chen M."/>
            <person name="Hao X."/>
            <person name="Li L."/>
            <person name="Tang Y."/>
            <person name="Lv G."/>
            <person name="Zhou Y."/>
            <person name="Sun X."/>
            <person name="Brodelius P.E."/>
            <person name="Rose J.K.C."/>
            <person name="Tang K."/>
        </authorList>
    </citation>
    <scope>NUCLEOTIDE SEQUENCE [LARGE SCALE GENOMIC DNA]</scope>
    <source>
        <strain evidence="3">cv. Huhao1</strain>
        <tissue evidence="2">Leaf</tissue>
    </source>
</reference>